<gene>
    <name evidence="3" type="ORF">HPB48_019381</name>
</gene>
<feature type="coiled-coil region" evidence="1">
    <location>
        <begin position="4"/>
        <end position="66"/>
    </location>
</feature>
<keyword evidence="2" id="KW-0812">Transmembrane</keyword>
<keyword evidence="1" id="KW-0175">Coiled coil</keyword>
<keyword evidence="2" id="KW-0472">Membrane</keyword>
<name>A0A9J6G6M5_HAELO</name>
<proteinExistence type="predicted"/>
<dbReference type="VEuPathDB" id="VectorBase:HLOH_046953"/>
<protein>
    <submittedName>
        <fullName evidence="3">Uncharacterized protein</fullName>
    </submittedName>
</protein>
<sequence length="112" mass="12696">MHDLEKAKINCQRLVSKLEASKQEWEKLQTALQAINAGSQQLSLNILALEKQKQQLEVTENSLRNNDPKVLFYTGIANVALLVAIFQLIEVVVKHTSQNVLAKFQEFILSFC</sequence>
<reference evidence="3 4" key="1">
    <citation type="journal article" date="2020" name="Cell">
        <title>Large-Scale Comparative Analyses of Tick Genomes Elucidate Their Genetic Diversity and Vector Capacities.</title>
        <authorList>
            <consortium name="Tick Genome and Microbiome Consortium (TIGMIC)"/>
            <person name="Jia N."/>
            <person name="Wang J."/>
            <person name="Shi W."/>
            <person name="Du L."/>
            <person name="Sun Y."/>
            <person name="Zhan W."/>
            <person name="Jiang J.F."/>
            <person name="Wang Q."/>
            <person name="Zhang B."/>
            <person name="Ji P."/>
            <person name="Bell-Sakyi L."/>
            <person name="Cui X.M."/>
            <person name="Yuan T.T."/>
            <person name="Jiang B.G."/>
            <person name="Yang W.F."/>
            <person name="Lam T.T."/>
            <person name="Chang Q.C."/>
            <person name="Ding S.J."/>
            <person name="Wang X.J."/>
            <person name="Zhu J.G."/>
            <person name="Ruan X.D."/>
            <person name="Zhao L."/>
            <person name="Wei J.T."/>
            <person name="Ye R.Z."/>
            <person name="Que T.C."/>
            <person name="Du C.H."/>
            <person name="Zhou Y.H."/>
            <person name="Cheng J.X."/>
            <person name="Dai P.F."/>
            <person name="Guo W.B."/>
            <person name="Han X.H."/>
            <person name="Huang E.J."/>
            <person name="Li L.F."/>
            <person name="Wei W."/>
            <person name="Gao Y.C."/>
            <person name="Liu J.Z."/>
            <person name="Shao H.Z."/>
            <person name="Wang X."/>
            <person name="Wang C.C."/>
            <person name="Yang T.C."/>
            <person name="Huo Q.B."/>
            <person name="Li W."/>
            <person name="Chen H.Y."/>
            <person name="Chen S.E."/>
            <person name="Zhou L.G."/>
            <person name="Ni X.B."/>
            <person name="Tian J.H."/>
            <person name="Sheng Y."/>
            <person name="Liu T."/>
            <person name="Pan Y.S."/>
            <person name="Xia L.Y."/>
            <person name="Li J."/>
            <person name="Zhao F."/>
            <person name="Cao W.C."/>
        </authorList>
    </citation>
    <scope>NUCLEOTIDE SEQUENCE [LARGE SCALE GENOMIC DNA]</scope>
    <source>
        <strain evidence="3">HaeL-2018</strain>
    </source>
</reference>
<organism evidence="3 4">
    <name type="scientific">Haemaphysalis longicornis</name>
    <name type="common">Bush tick</name>
    <dbReference type="NCBI Taxonomy" id="44386"/>
    <lineage>
        <taxon>Eukaryota</taxon>
        <taxon>Metazoa</taxon>
        <taxon>Ecdysozoa</taxon>
        <taxon>Arthropoda</taxon>
        <taxon>Chelicerata</taxon>
        <taxon>Arachnida</taxon>
        <taxon>Acari</taxon>
        <taxon>Parasitiformes</taxon>
        <taxon>Ixodida</taxon>
        <taxon>Ixodoidea</taxon>
        <taxon>Ixodidae</taxon>
        <taxon>Haemaphysalinae</taxon>
        <taxon>Haemaphysalis</taxon>
    </lineage>
</organism>
<evidence type="ECO:0000313" key="4">
    <source>
        <dbReference type="Proteomes" id="UP000821853"/>
    </source>
</evidence>
<evidence type="ECO:0000313" key="3">
    <source>
        <dbReference type="EMBL" id="KAH9370184.1"/>
    </source>
</evidence>
<feature type="transmembrane region" description="Helical" evidence="2">
    <location>
        <begin position="70"/>
        <end position="93"/>
    </location>
</feature>
<evidence type="ECO:0000256" key="2">
    <source>
        <dbReference type="SAM" id="Phobius"/>
    </source>
</evidence>
<dbReference type="EMBL" id="JABSTR010000005">
    <property type="protein sequence ID" value="KAH9370184.1"/>
    <property type="molecule type" value="Genomic_DNA"/>
</dbReference>
<dbReference type="AlphaFoldDB" id="A0A9J6G6M5"/>
<evidence type="ECO:0000256" key="1">
    <source>
        <dbReference type="SAM" id="Coils"/>
    </source>
</evidence>
<accession>A0A9J6G6M5</accession>
<keyword evidence="2" id="KW-1133">Transmembrane helix</keyword>
<dbReference type="Proteomes" id="UP000821853">
    <property type="component" value="Chromosome 3"/>
</dbReference>
<comment type="caution">
    <text evidence="3">The sequence shown here is derived from an EMBL/GenBank/DDBJ whole genome shotgun (WGS) entry which is preliminary data.</text>
</comment>
<keyword evidence="4" id="KW-1185">Reference proteome</keyword>